<feature type="domain" description="Helicase ATP-binding" evidence="3">
    <location>
        <begin position="105"/>
        <end position="342"/>
    </location>
</feature>
<feature type="domain" description="Helicase C-terminal" evidence="4">
    <location>
        <begin position="912"/>
        <end position="1079"/>
    </location>
</feature>
<keyword evidence="1" id="KW-0547">Nucleotide-binding</keyword>
<dbReference type="Pfam" id="PF00270">
    <property type="entry name" value="DEAD"/>
    <property type="match status" value="1"/>
</dbReference>
<dbReference type="PANTHER" id="PTHR47957">
    <property type="entry name" value="ATP-DEPENDENT HELICASE HRQ1"/>
    <property type="match status" value="1"/>
</dbReference>
<dbReference type="GO" id="GO:0006289">
    <property type="term" value="P:nucleotide-excision repair"/>
    <property type="evidence" value="ECO:0007669"/>
    <property type="project" value="TreeGrafter"/>
</dbReference>
<evidence type="ECO:0000256" key="1">
    <source>
        <dbReference type="ARBA" id="ARBA00022741"/>
    </source>
</evidence>
<dbReference type="SMART" id="SM00487">
    <property type="entry name" value="DEXDc"/>
    <property type="match status" value="1"/>
</dbReference>
<proteinExistence type="predicted"/>
<keyword evidence="6" id="KW-1185">Reference proteome</keyword>
<dbReference type="Pfam" id="PF09369">
    <property type="entry name" value="MZB"/>
    <property type="match status" value="1"/>
</dbReference>
<dbReference type="PROSITE" id="PS51192">
    <property type="entry name" value="HELICASE_ATP_BIND_1"/>
    <property type="match status" value="1"/>
</dbReference>
<protein>
    <recommendedName>
        <fullName evidence="7">DEAD/DEAH box helicase</fullName>
    </recommendedName>
</protein>
<dbReference type="Gene3D" id="3.40.50.300">
    <property type="entry name" value="P-loop containing nucleotide triphosphate hydrolases"/>
    <property type="match status" value="2"/>
</dbReference>
<evidence type="ECO:0000313" key="5">
    <source>
        <dbReference type="EMBL" id="SET85091.1"/>
    </source>
</evidence>
<dbReference type="InterPro" id="IPR001650">
    <property type="entry name" value="Helicase_C-like"/>
</dbReference>
<dbReference type="SUPFAM" id="SSF52540">
    <property type="entry name" value="P-loop containing nucleoside triphosphate hydrolases"/>
    <property type="match status" value="2"/>
</dbReference>
<dbReference type="EMBL" id="FOIC01000014">
    <property type="protein sequence ID" value="SET85091.1"/>
    <property type="molecule type" value="Genomic_DNA"/>
</dbReference>
<evidence type="ECO:0000256" key="2">
    <source>
        <dbReference type="ARBA" id="ARBA00022840"/>
    </source>
</evidence>
<evidence type="ECO:0000259" key="4">
    <source>
        <dbReference type="PROSITE" id="PS51194"/>
    </source>
</evidence>
<dbReference type="InterPro" id="IPR014001">
    <property type="entry name" value="Helicase_ATP-bd"/>
</dbReference>
<dbReference type="PANTHER" id="PTHR47957:SF3">
    <property type="entry name" value="ATP-DEPENDENT HELICASE HRQ1"/>
    <property type="match status" value="1"/>
</dbReference>
<dbReference type="InterPro" id="IPR018973">
    <property type="entry name" value="MZB"/>
</dbReference>
<dbReference type="GO" id="GO:0043138">
    <property type="term" value="F:3'-5' DNA helicase activity"/>
    <property type="evidence" value="ECO:0007669"/>
    <property type="project" value="TreeGrafter"/>
</dbReference>
<name>A0A1I0HM87_9EURY</name>
<dbReference type="PROSITE" id="PS51194">
    <property type="entry name" value="HELICASE_CTER"/>
    <property type="match status" value="1"/>
</dbReference>
<dbReference type="STRING" id="392421.SAMN04488694_11453"/>
<dbReference type="RefSeq" id="WP_092933845.1">
    <property type="nucleotide sequence ID" value="NZ_FOIC01000014.1"/>
</dbReference>
<keyword evidence="2" id="KW-0067">ATP-binding</keyword>
<dbReference type="SMART" id="SM00490">
    <property type="entry name" value="HELICc"/>
    <property type="match status" value="1"/>
</dbReference>
<accession>A0A1I0HM87</accession>
<evidence type="ECO:0000313" key="6">
    <source>
        <dbReference type="Proteomes" id="UP000199320"/>
    </source>
</evidence>
<dbReference type="GO" id="GO:0036297">
    <property type="term" value="P:interstrand cross-link repair"/>
    <property type="evidence" value="ECO:0007669"/>
    <property type="project" value="TreeGrafter"/>
</dbReference>
<sequence length="1588" mass="177391">MDSPQEALDGAVNRASEIIWWNRSLTKLNQQENIDNAESFVRDELIESKGPYVEYVRTPKAHNVSISEFLDSHGYHDLVSEAAIDVLFDGDDSLPLYQHQAETVDAIESDTNDNILAVPTATGKTESFFLPILNHCLQTDESGLKSIVIYPMKTLEVDQLNRFIRYLDRVNQDLKGEKIKIGIWDGDTEESVGSQDFQIQSGSYIRGLECPRTGDKLRVKSNFNVGTDDHDYPWIRVTRKGIRSGADILLTNPEALDYIFVNDKSKTRGLIGEEPSEHPVEHIVYDEAHVWSGISGASVSLLSRRLKSFYSARDPQVTMVSATVDNPAELAASLTGSEESNVNEVTFTPEPVPVDGKPDFGRIEPCSLEEIVRVLIHATQETTSASDLRERYPELGNAISTLREIGILAGGNQLRVRPSVEQWLLPPIESTIDSLVKTDKYDDPLDVAASEEGVERIVNRVLDSENIGSNWKRFAAKNIPEVGALAELFEEGTGSVRFRHYDDLLNAVDAESVDDPEGVLSTVMLFGRLGRILTDKYHTFLKPPSKAYWCSECAIVSRHNSCRECGTEIPELQFCRRCHHPYVGEDRGDETEFVPLNAPEMDRCPGCGENPSLQDINVPTSTLLSFMLTELCRLTPSKKTLVFNDSRSSAETVGGEIIDTEYGLVAESLYIEELLDAGGSKEASEIYFNVSDRLKEEYWKPLKENAIDEEGATYEILEDMRQQIQRKASLQNCRHLTPAALVTSDYLSDLSEPRALAIGHEVFDIFAQDPNVSFQRNRIPIKGLTYDRLRNKVSNGLRFSDEELDRYLPDILARLDEAGFVHQPPWDELTQQVHDSGESVDNTDGTLTYLEDERDRLSGLADFDHSVKSGVFQRDLKEDDSVLRLVERVTYCTNCYAAYPAPENETLNVCPQCEHDVETYERFTSTDNGYAGTGVADVESDWEWNVDHWGSDIAQPAAADSIESISVGIHKGDVPASLRGAIEEAFRKSDPDVNIVSATPTMELGVDIGTLDSVTQVGVPPTLTNYVQRSGRTGRSRGSSSLVSTVIRGEHPVDNHYYANLEAFFSGFEPVRVPDPENYDEVMAGHVFTETLAYLLRNPDPKQVMDQIYSLNESALDLASYQQEVRKRFRILEKFVSDDPQRTSVERHLRNVFGPRGVEIFETIFFEESPLNLQRRGKRTFQTLTNVDGSVQAVTSLTERYRRLDQWAGLLGYLANYRGFGSQFPIKVSNRGNDDIRFETSGRLFEVFPGPENDTGAVFRLQGTKYIVTDVHGSPDEITKTGICRNEDCERPFESHELEHEVCPHCGSSLHETAIHPVASVTCKKASGGQKGYSTRPISTVHIDQTDTHETETVDLFGLECELSAGDFDVVDFIYAFEQFHSRRSEKKTLQSEAVVDAGGDSNVDDADASLDELLDEVDDTTYRPVGQQYHTRGLRFQFERSAVRTRFDEYAQTTPDASWPAALVSLEQSLEKAIAIIAECDRDDFRVKVADTGDVLDVFVVDSREGGNGVTWQVLEALREGAALQRRIHEVAGCQECSGYCDQCLLLARTPAFYLEKDLLDKFALRAVIGDGTHLADSAEIETASGD</sequence>
<dbReference type="InterPro" id="IPR011545">
    <property type="entry name" value="DEAD/DEAH_box_helicase_dom"/>
</dbReference>
<gene>
    <name evidence="5" type="ORF">SAMN04488694_11453</name>
</gene>
<evidence type="ECO:0008006" key="7">
    <source>
        <dbReference type="Google" id="ProtNLM"/>
    </source>
</evidence>
<dbReference type="Pfam" id="PF00271">
    <property type="entry name" value="Helicase_C"/>
    <property type="match status" value="1"/>
</dbReference>
<reference evidence="6" key="1">
    <citation type="submission" date="2016-10" db="EMBL/GenBank/DDBJ databases">
        <authorList>
            <person name="Varghese N."/>
            <person name="Submissions S."/>
        </authorList>
    </citation>
    <scope>NUCLEOTIDE SEQUENCE [LARGE SCALE GENOMIC DNA]</scope>
    <source>
        <strain evidence="6">CDM_6</strain>
    </source>
</reference>
<organism evidence="5 6">
    <name type="scientific">Natrinema hispanicum</name>
    <dbReference type="NCBI Taxonomy" id="392421"/>
    <lineage>
        <taxon>Archaea</taxon>
        <taxon>Methanobacteriati</taxon>
        <taxon>Methanobacteriota</taxon>
        <taxon>Stenosarchaea group</taxon>
        <taxon>Halobacteria</taxon>
        <taxon>Halobacteriales</taxon>
        <taxon>Natrialbaceae</taxon>
        <taxon>Natrinema</taxon>
    </lineage>
</organism>
<dbReference type="OrthoDB" id="36796at2157"/>
<dbReference type="Proteomes" id="UP000199320">
    <property type="component" value="Unassembled WGS sequence"/>
</dbReference>
<dbReference type="InterPro" id="IPR027417">
    <property type="entry name" value="P-loop_NTPase"/>
</dbReference>
<dbReference type="GO" id="GO:0005524">
    <property type="term" value="F:ATP binding"/>
    <property type="evidence" value="ECO:0007669"/>
    <property type="project" value="UniProtKB-KW"/>
</dbReference>
<dbReference type="GO" id="GO:0003676">
    <property type="term" value="F:nucleic acid binding"/>
    <property type="evidence" value="ECO:0007669"/>
    <property type="project" value="InterPro"/>
</dbReference>
<evidence type="ECO:0000259" key="3">
    <source>
        <dbReference type="PROSITE" id="PS51192"/>
    </source>
</evidence>